<feature type="compositionally biased region" description="Pro residues" evidence="4">
    <location>
        <begin position="1507"/>
        <end position="1525"/>
    </location>
</feature>
<feature type="compositionally biased region" description="Basic and acidic residues" evidence="4">
    <location>
        <begin position="977"/>
        <end position="995"/>
    </location>
</feature>
<proteinExistence type="predicted"/>
<feature type="compositionally biased region" description="Low complexity" evidence="4">
    <location>
        <begin position="1067"/>
        <end position="1111"/>
    </location>
</feature>
<keyword evidence="1 7" id="KW-0646">Protease inhibitor</keyword>
<feature type="region of interest" description="Disordered" evidence="4">
    <location>
        <begin position="259"/>
        <end position="302"/>
    </location>
</feature>
<feature type="region of interest" description="Disordered" evidence="4">
    <location>
        <begin position="1461"/>
        <end position="1572"/>
    </location>
</feature>
<feature type="compositionally biased region" description="Basic residues" evidence="4">
    <location>
        <begin position="1615"/>
        <end position="1625"/>
    </location>
</feature>
<feature type="compositionally biased region" description="Acidic residues" evidence="4">
    <location>
        <begin position="1192"/>
        <end position="1207"/>
    </location>
</feature>
<reference evidence="7" key="4">
    <citation type="submission" date="2015-02" db="EMBL/GenBank/DDBJ databases">
        <title>Comparative genomics and transcriptomics of Neospora caninum and Toxoplasma gondii.</title>
        <authorList>
            <person name="Reid A.J."/>
            <person name="Sohal A."/>
            <person name="Harris D."/>
            <person name="Quail M."/>
            <person name="Sanders M."/>
            <person name="Berriman M."/>
            <person name="Wastling J.M."/>
            <person name="Pain A."/>
        </authorList>
    </citation>
    <scope>NUCLEOTIDE SEQUENCE</scope>
    <source>
        <strain evidence="7">Liverpool</strain>
    </source>
</reference>
<name>F0VMD7_NEOCL</name>
<evidence type="ECO:0000259" key="6">
    <source>
        <dbReference type="PROSITE" id="PS51465"/>
    </source>
</evidence>
<feature type="compositionally biased region" description="Polar residues" evidence="4">
    <location>
        <begin position="1888"/>
        <end position="1899"/>
    </location>
</feature>
<feature type="compositionally biased region" description="Pro residues" evidence="4">
    <location>
        <begin position="679"/>
        <end position="700"/>
    </location>
</feature>
<dbReference type="PANTHER" id="PTHR10913:SF45">
    <property type="entry name" value="FOLLISTATIN, ISOFORM A-RELATED"/>
    <property type="match status" value="1"/>
</dbReference>
<dbReference type="OrthoDB" id="126772at2759"/>
<dbReference type="GO" id="GO:0005576">
    <property type="term" value="C:extracellular region"/>
    <property type="evidence" value="ECO:0007669"/>
    <property type="project" value="TreeGrafter"/>
</dbReference>
<feature type="region of interest" description="Disordered" evidence="4">
    <location>
        <begin position="1614"/>
        <end position="2015"/>
    </location>
</feature>
<dbReference type="InterPro" id="IPR050653">
    <property type="entry name" value="Prot_Inhib_GrowthFact_Antg"/>
</dbReference>
<accession>F0VMD7</accession>
<evidence type="ECO:0000256" key="4">
    <source>
        <dbReference type="SAM" id="MobiDB-lite"/>
    </source>
</evidence>
<feature type="compositionally biased region" description="Basic and acidic residues" evidence="4">
    <location>
        <begin position="1208"/>
        <end position="1220"/>
    </location>
</feature>
<evidence type="ECO:0000313" key="7">
    <source>
        <dbReference type="EMBL" id="CBZ54415.1"/>
    </source>
</evidence>
<feature type="domain" description="Kazal-like" evidence="6">
    <location>
        <begin position="1570"/>
        <end position="1623"/>
    </location>
</feature>
<feature type="region of interest" description="Disordered" evidence="4">
    <location>
        <begin position="133"/>
        <end position="235"/>
    </location>
</feature>
<feature type="compositionally biased region" description="Low complexity" evidence="4">
    <location>
        <begin position="1803"/>
        <end position="1818"/>
    </location>
</feature>
<feature type="domain" description="Kazal-like" evidence="6">
    <location>
        <begin position="759"/>
        <end position="801"/>
    </location>
</feature>
<evidence type="ECO:0000313" key="8">
    <source>
        <dbReference type="EMBL" id="CEL69124.1"/>
    </source>
</evidence>
<dbReference type="InterPro" id="IPR036058">
    <property type="entry name" value="Kazal_dom_sf"/>
</dbReference>
<sequence length="2140" mass="223846">MSISSAFSTAVVLLSLAFRLFCQVAFFTPTQSSASFPFLAVAGQGVYPADSGGFPSLSPLQQLQILQQRRTLPPGAFGVSSSPSSPSAVGTGQHLPRQGPSLPSSYPNNHSFPSPYSLPAPYGVGEMTMSYSASPTPPVYGHQTSPSTQNVSSQVYAQQVPALPSHPPAYGHPLELPHQSPGSYSSQPRNPSQFAASGLPSFSVSSAQPTGLSLPQDLQHGSARGDSPGAAGSTEVSANAGILSSLSPEEQRELLRLLGGGRGGDVSHRNTGMIEGSSFVQVPSPPANPGVSIHPNQPPTSAEQMIYSHSHRQQKGLSQFEYDQAAGGNSRSGPPQNSAQVYEMLQRNNHRQASGNAAHVEYSRPPASSPLPALHQQLLRSSSLASPPPLSRSPPASSVSPPPTLPAFSPSFAPSSYSPSPPYSSPHAAFSQSSPYATASSAHSTGFQSGAVDSTLLLSPQKSFALPPFFSSVLRALLDDLAHGRTETVEEVAGVLLQHLPEQQRHQVFAILTKALAAAKAKSDASPSAQLPQTMSGFSSVSTPQQVGQGFVETGSRGGEGASFFSSPSPFPYPSFSPASAAFPPLPAHSSTNVPAGFPPLSMECAQLCIPESEKEINEGPYLGQVLCGSDGLVYPTVCDYERARCMHPQLEIISLSRDGRDCPPPPPPFPSSSKSSPLSPPSPPSSPSPPPPPRSPPSLSPSFPSSSSLASPSPSPQDSLRQCLSLPACQGQANRSSTAASHSSPFSPGASLHADQMWEPQCASDGNTYANPCIFGVEACVRKVTGQAPLFKVHEGVCGERSPDSGALSSSASSVSPVFAASRDAGSEAGAFAERQDEKRGTQKASEEGRPPVENSPGSLSPLRGAGATIKSGPAALEASRQAGTPETSEKPSSRDEDGRAKSQGAEERHGESKADDETRQTAKQPEEGKPTESQPANRPPSTASFVPSSFSSSATQTTSLVASDEGLVAEPQGGDEQKKLHQVEREQSEKEPSRLPQSVRLNHAREKPSFPGGSPTDEKLHPPAFHSKPLSPDRKRHQLPSAGTPPPASSSHPPSRSPAPPSPPSSTNSSSTDSSSMDSSSMDSSSMDSSSTGFSSTDSSSRSSASPSSCVQTASGELCAVGAPVATPRGRPQAGGEEREAEKLPKESVGQALVGRVSALLRGESLPGQGAAIEAAVEDAKRISAAREEEAGESEQEGEQPDDEDAAKKLQNLREKMHTNAQKTAVQQLMDRREAVQNLQKLQNLQLELEQQRPASQFDAKNFLASLHGVGSIQELMEERTRQKLEELQRAESPRGEAQTENDAPQGRGAPFPSPGGETPLGPLPVPQVAGGSVSGFPSSQPFVSSHRTGSSGVYGDTPGGQAAAGDISQRIGMPTPAQHVPEQRGVSPSAPPQISSFPPAFSPPLSPSAPLPPVYLPPSTPRPSHLQGFSTGGAPALSPSPASVHSLSATRPVDFFPVPLSPSPAFSSPSLPQNALVSHNTENRSTSFSSSAAPAVSPLTYPSFAPPSPPRSSPLSPVPSSPLSPSSSPSPSSNSFGPPSPSPSAASASPSLSASSPPSPSSSLSSFSAPSQCNFLCPSGGPVVCGTDGQTYANECEVRVYACLQRSAALQVKHRGPCKKQGARLEETREKAKGAQPDATARIGQEDDRRAAEGRGPESGRRRDIKTEGKSNDPPRPGTDTSRPSSASPRSSAPQAKNARSTLGDGAPSETQHLAGEIYPERQNGRGERRPGVGPVRSEEDAFLLGGKDELDPRSFSLALDGITQTLPAEHSTPSGRSRVVPPFLLREGEEREGKPPTVSASSASSAPSGSVSSSLGAKPEAETESEGSRQAARAPKDEALHHDSEQDEIGGRGKRREIETQIMAGRRSEVREHAEEKEGERTSFESSTRQSSLASGRSGGVSLLQGYAKEGRNWEDAREEKVFLEPTSKTRQNARGGTGSGEREEESGAATSAFSQLTGGSSRASAENEEFLQSKSLASSREHGEKAERHEEGDRGPSGRDSENPREKEVDYLEDLARLKAMIDFDSFEDEKDGETGLEYEDGIIHDHPYIYVEGQEAAKGENPPGFSIKAATDALLHEQQATALASPVQTPQSAPVWEAEPDRGGKLATKPKGGSATTTPTTPPPPNLFGFLKWL</sequence>
<reference evidence="9" key="2">
    <citation type="journal article" date="2012" name="PLoS Pathog.">
        <title>Comparative genomics of the apicomplexan parasites Toxoplasma gondii and Neospora caninum: Coccidia differing in host range and transmission strategy.</title>
        <authorList>
            <person name="Reid A.J."/>
            <person name="Vermont S.J."/>
            <person name="Cotton J.A."/>
            <person name="Harris D."/>
            <person name="Hill-Cawthorne G.A."/>
            <person name="Konen-Waisman S."/>
            <person name="Latham S.M."/>
            <person name="Mourier T."/>
            <person name="Norton R."/>
            <person name="Quail M.A."/>
            <person name="Sanders M."/>
            <person name="Shanmugam D."/>
            <person name="Sohal A."/>
            <person name="Wasmuth J.D."/>
            <person name="Brunk B."/>
            <person name="Grigg M.E."/>
            <person name="Howard J.C."/>
            <person name="Parkinson J."/>
            <person name="Roos D.S."/>
            <person name="Trees A.J."/>
            <person name="Berriman M."/>
            <person name="Pain A."/>
            <person name="Wastling J.M."/>
        </authorList>
    </citation>
    <scope>NUCLEOTIDE SEQUENCE [LARGE SCALE GENOMIC DNA]</scope>
    <source>
        <strain evidence="9">Liverpool</strain>
    </source>
</reference>
<dbReference type="Pfam" id="PF00050">
    <property type="entry name" value="Kazal_1"/>
    <property type="match status" value="1"/>
</dbReference>
<feature type="compositionally biased region" description="Basic and acidic residues" evidence="4">
    <location>
        <begin position="1722"/>
        <end position="1734"/>
    </location>
</feature>
<feature type="compositionally biased region" description="Polar residues" evidence="4">
    <location>
        <begin position="2089"/>
        <end position="2098"/>
    </location>
</feature>
<feature type="compositionally biased region" description="Low complexity" evidence="4">
    <location>
        <begin position="1685"/>
        <end position="1697"/>
    </location>
</feature>
<evidence type="ECO:0000256" key="5">
    <source>
        <dbReference type="SAM" id="SignalP"/>
    </source>
</evidence>
<feature type="region of interest" description="Disordered" evidence="4">
    <location>
        <begin position="351"/>
        <end position="371"/>
    </location>
</feature>
<dbReference type="SUPFAM" id="SSF100895">
    <property type="entry name" value="Kazal-type serine protease inhibitors"/>
    <property type="match status" value="2"/>
</dbReference>
<feature type="compositionally biased region" description="Polar residues" evidence="4">
    <location>
        <begin position="180"/>
        <end position="213"/>
    </location>
</feature>
<feature type="compositionally biased region" description="Polar residues" evidence="4">
    <location>
        <begin position="1338"/>
        <end position="1354"/>
    </location>
</feature>
<dbReference type="OMA" id="YERARCM"/>
<feature type="region of interest" description="Disordered" evidence="4">
    <location>
        <begin position="525"/>
        <end position="549"/>
    </location>
</feature>
<dbReference type="RefSeq" id="XP_003884445.1">
    <property type="nucleotide sequence ID" value="XM_003884396.1"/>
</dbReference>
<dbReference type="PROSITE" id="PS51465">
    <property type="entry name" value="KAZAL_2"/>
    <property type="match status" value="2"/>
</dbReference>
<evidence type="ECO:0000256" key="3">
    <source>
        <dbReference type="ARBA" id="ARBA00023157"/>
    </source>
</evidence>
<feature type="region of interest" description="Disordered" evidence="4">
    <location>
        <begin position="1280"/>
        <end position="1449"/>
    </location>
</feature>
<keyword evidence="9" id="KW-1185">Reference proteome</keyword>
<feature type="compositionally biased region" description="Polar residues" evidence="4">
    <location>
        <begin position="1958"/>
        <end position="1983"/>
    </location>
</feature>
<dbReference type="EMBL" id="LN714485">
    <property type="protein sequence ID" value="CEL69124.1"/>
    <property type="molecule type" value="Genomic_DNA"/>
</dbReference>
<keyword evidence="3" id="KW-1015">Disulfide bond</keyword>
<feature type="region of interest" description="Disordered" evidence="4">
    <location>
        <begin position="657"/>
        <end position="722"/>
    </location>
</feature>
<dbReference type="GO" id="GO:0004867">
    <property type="term" value="F:serine-type endopeptidase inhibitor activity"/>
    <property type="evidence" value="ECO:0007669"/>
    <property type="project" value="UniProtKB-KW"/>
</dbReference>
<feature type="region of interest" description="Disordered" evidence="4">
    <location>
        <begin position="383"/>
        <end position="404"/>
    </location>
</feature>
<feature type="compositionally biased region" description="Low complexity" evidence="4">
    <location>
        <begin position="1488"/>
        <end position="1500"/>
    </location>
</feature>
<feature type="region of interest" description="Disordered" evidence="4">
    <location>
        <begin position="800"/>
        <end position="1153"/>
    </location>
</feature>
<feature type="compositionally biased region" description="Polar residues" evidence="4">
    <location>
        <begin position="142"/>
        <end position="157"/>
    </location>
</feature>
<protein>
    <submittedName>
        <fullName evidence="7 8">Kazal-type serine protease inhibitor domain-containing protein</fullName>
    </submittedName>
</protein>
<feature type="compositionally biased region" description="Basic and acidic residues" evidence="4">
    <location>
        <begin position="1984"/>
        <end position="2015"/>
    </location>
</feature>
<reference evidence="7" key="1">
    <citation type="submission" date="2011-02" db="EMBL/GenBank/DDBJ databases">
        <authorList>
            <person name="Aslett M."/>
        </authorList>
    </citation>
    <scope>NUCLEOTIDE SEQUENCE</scope>
    <source>
        <strain evidence="7">Liverpool</strain>
    </source>
</reference>
<organism evidence="7 9">
    <name type="scientific">Neospora caninum (strain Liverpool)</name>
    <dbReference type="NCBI Taxonomy" id="572307"/>
    <lineage>
        <taxon>Eukaryota</taxon>
        <taxon>Sar</taxon>
        <taxon>Alveolata</taxon>
        <taxon>Apicomplexa</taxon>
        <taxon>Conoidasida</taxon>
        <taxon>Coccidia</taxon>
        <taxon>Eucoccidiorida</taxon>
        <taxon>Eimeriorina</taxon>
        <taxon>Sarcocystidae</taxon>
        <taxon>Neospora</taxon>
    </lineage>
</organism>
<feature type="compositionally biased region" description="Low complexity" evidence="4">
    <location>
        <begin position="1461"/>
        <end position="1475"/>
    </location>
</feature>
<feature type="compositionally biased region" description="Low complexity" evidence="4">
    <location>
        <begin position="1526"/>
        <end position="1572"/>
    </location>
</feature>
<feature type="compositionally biased region" description="Polar residues" evidence="4">
    <location>
        <begin position="101"/>
        <end position="110"/>
    </location>
</feature>
<feature type="region of interest" description="Disordered" evidence="4">
    <location>
        <begin position="413"/>
        <end position="432"/>
    </location>
</feature>
<feature type="compositionally biased region" description="Basic and acidic residues" evidence="4">
    <location>
        <begin position="1181"/>
        <end position="1191"/>
    </location>
</feature>
<feature type="compositionally biased region" description="Low complexity" evidence="4">
    <location>
        <begin position="701"/>
        <end position="713"/>
    </location>
</feature>
<feature type="compositionally biased region" description="Low complexity" evidence="4">
    <location>
        <begin position="942"/>
        <end position="961"/>
    </location>
</feature>
<dbReference type="PANTHER" id="PTHR10913">
    <property type="entry name" value="FOLLISTATIN-RELATED"/>
    <property type="match status" value="1"/>
</dbReference>
<feature type="compositionally biased region" description="Basic and acidic residues" evidence="4">
    <location>
        <begin position="1138"/>
        <end position="1148"/>
    </location>
</feature>
<feature type="compositionally biased region" description="Basic and acidic residues" evidence="4">
    <location>
        <begin position="1838"/>
        <end position="1848"/>
    </location>
</feature>
<dbReference type="Gene3D" id="3.30.60.30">
    <property type="match status" value="2"/>
</dbReference>
<keyword evidence="2 7" id="KW-0722">Serine protease inhibitor</keyword>
<feature type="signal peptide" evidence="5">
    <location>
        <begin position="1"/>
        <end position="32"/>
    </location>
</feature>
<dbReference type="SMART" id="SM00280">
    <property type="entry name" value="KAZAL"/>
    <property type="match status" value="3"/>
</dbReference>
<feature type="compositionally biased region" description="Basic and acidic residues" evidence="4">
    <location>
        <begin position="889"/>
        <end position="932"/>
    </location>
</feature>
<reference evidence="8" key="3">
    <citation type="journal article" date="2015" name="PLoS ONE">
        <title>Comprehensive Evaluation of Toxoplasma gondii VEG and Neospora caninum LIV Genomes with Tachyzoite Stage Transcriptome and Proteome Defines Novel Transcript Features.</title>
        <authorList>
            <person name="Ramaprasad A."/>
            <person name="Mourier T."/>
            <person name="Naeem R."/>
            <person name="Malas T.B."/>
            <person name="Moussa E."/>
            <person name="Panigrahi A."/>
            <person name="Vermont S.J."/>
            <person name="Otto T.D."/>
            <person name="Wastling J."/>
            <person name="Pain A."/>
        </authorList>
    </citation>
    <scope>NUCLEOTIDE SEQUENCE</scope>
    <source>
        <strain evidence="8">Liverpool</strain>
    </source>
</reference>
<feature type="compositionally biased region" description="Pro residues" evidence="4">
    <location>
        <begin position="1057"/>
        <end position="1066"/>
    </location>
</feature>
<feature type="compositionally biased region" description="Polar residues" evidence="4">
    <location>
        <begin position="530"/>
        <end position="548"/>
    </location>
</feature>
<feature type="compositionally biased region" description="Pro residues" evidence="4">
    <location>
        <begin position="1403"/>
        <end position="1424"/>
    </location>
</feature>
<dbReference type="GO" id="GO:0030154">
    <property type="term" value="P:cell differentiation"/>
    <property type="evidence" value="ECO:0007669"/>
    <property type="project" value="TreeGrafter"/>
</dbReference>
<evidence type="ECO:0000313" key="9">
    <source>
        <dbReference type="Proteomes" id="UP000007494"/>
    </source>
</evidence>
<dbReference type="VEuPathDB" id="ToxoDB:NCLIV_048440"/>
<feature type="compositionally biased region" description="Low complexity" evidence="4">
    <location>
        <begin position="74"/>
        <end position="87"/>
    </location>
</feature>
<dbReference type="InterPro" id="IPR002350">
    <property type="entry name" value="Kazal_dom"/>
</dbReference>
<feature type="compositionally biased region" description="Basic and acidic residues" evidence="4">
    <location>
        <begin position="1647"/>
        <end position="1676"/>
    </location>
</feature>
<dbReference type="CDD" id="cd00104">
    <property type="entry name" value="KAZAL_FS"/>
    <property type="match status" value="2"/>
</dbReference>
<feature type="compositionally biased region" description="Basic and acidic residues" evidence="4">
    <location>
        <begin position="1280"/>
        <end position="1297"/>
    </location>
</feature>
<dbReference type="Pfam" id="PF07648">
    <property type="entry name" value="Kazal_2"/>
    <property type="match status" value="2"/>
</dbReference>
<keyword evidence="5" id="KW-0732">Signal</keyword>
<dbReference type="eggNOG" id="ENOG502QYMF">
    <property type="taxonomic scope" value="Eukaryota"/>
</dbReference>
<evidence type="ECO:0000256" key="1">
    <source>
        <dbReference type="ARBA" id="ARBA00022690"/>
    </source>
</evidence>
<feature type="compositionally biased region" description="Basic and acidic residues" evidence="4">
    <location>
        <begin position="835"/>
        <end position="852"/>
    </location>
</feature>
<feature type="compositionally biased region" description="Basic and acidic residues" evidence="4">
    <location>
        <begin position="1626"/>
        <end position="1636"/>
    </location>
</feature>
<dbReference type="Proteomes" id="UP000007494">
    <property type="component" value="Chromosome X"/>
</dbReference>
<feature type="compositionally biased region" description="Basic and acidic residues" evidence="4">
    <location>
        <begin position="1913"/>
        <end position="1927"/>
    </location>
</feature>
<feature type="compositionally biased region" description="Polar residues" evidence="4">
    <location>
        <begin position="1766"/>
        <end position="1779"/>
    </location>
</feature>
<feature type="region of interest" description="Disordered" evidence="4">
    <location>
        <begin position="74"/>
        <end position="110"/>
    </location>
</feature>
<feature type="compositionally biased region" description="Low complexity" evidence="4">
    <location>
        <begin position="805"/>
        <end position="823"/>
    </location>
</feature>
<feature type="compositionally biased region" description="Basic and acidic residues" evidence="4">
    <location>
        <begin position="1870"/>
        <end position="1887"/>
    </location>
</feature>
<feature type="chain" id="PRO_5007655197" evidence="5">
    <location>
        <begin position="33"/>
        <end position="2140"/>
    </location>
</feature>
<feature type="region of interest" description="Disordered" evidence="4">
    <location>
        <begin position="2089"/>
        <end position="2134"/>
    </location>
</feature>
<dbReference type="EMBL" id="FR823391">
    <property type="protein sequence ID" value="CBZ54415.1"/>
    <property type="molecule type" value="Genomic_DNA"/>
</dbReference>
<feature type="region of interest" description="Disordered" evidence="4">
    <location>
        <begin position="1181"/>
        <end position="1225"/>
    </location>
</feature>
<dbReference type="GeneID" id="13442346"/>
<feature type="compositionally biased region" description="Polar residues" evidence="4">
    <location>
        <begin position="1476"/>
        <end position="1487"/>
    </location>
</feature>
<evidence type="ECO:0000256" key="2">
    <source>
        <dbReference type="ARBA" id="ARBA00022900"/>
    </source>
</evidence>
<gene>
    <name evidence="8" type="ORF">BN1204_048440</name>
    <name evidence="7" type="ORF">NCLIV_048440</name>
</gene>